<comment type="caution">
    <text evidence="12">The sequence shown here is derived from an EMBL/GenBank/DDBJ whole genome shotgun (WGS) entry which is preliminary data.</text>
</comment>
<evidence type="ECO:0000256" key="2">
    <source>
        <dbReference type="ARBA" id="ARBA00012417"/>
    </source>
</evidence>
<dbReference type="InterPro" id="IPR011708">
    <property type="entry name" value="DNA_pol3_alpha_NTPase_dom"/>
</dbReference>
<dbReference type="GO" id="GO:0008408">
    <property type="term" value="F:3'-5' exonuclease activity"/>
    <property type="evidence" value="ECO:0007669"/>
    <property type="project" value="InterPro"/>
</dbReference>
<dbReference type="InterPro" id="IPR012340">
    <property type="entry name" value="NA-bd_OB-fold"/>
</dbReference>
<feature type="non-terminal residue" evidence="12">
    <location>
        <position position="890"/>
    </location>
</feature>
<dbReference type="GO" id="GO:0003887">
    <property type="term" value="F:DNA-directed DNA polymerase activity"/>
    <property type="evidence" value="ECO:0007669"/>
    <property type="project" value="UniProtKB-KW"/>
</dbReference>
<dbReference type="InterPro" id="IPR004805">
    <property type="entry name" value="DnaE2/DnaE/PolC"/>
</dbReference>
<feature type="domain" description="Bacterial DNA polymerase III alpha subunit NTPase" evidence="9">
    <location>
        <begin position="48"/>
        <end position="307"/>
    </location>
</feature>
<dbReference type="Pfam" id="PF17657">
    <property type="entry name" value="DNA_pol3_finger"/>
    <property type="match status" value="1"/>
</dbReference>
<evidence type="ECO:0000256" key="7">
    <source>
        <dbReference type="ARBA" id="ARBA00049244"/>
    </source>
</evidence>
<feature type="domain" description="DNA polymerase helix-hairpin-helix motif" evidence="10">
    <location>
        <begin position="546"/>
        <end position="631"/>
    </location>
</feature>
<dbReference type="InterPro" id="IPR004365">
    <property type="entry name" value="NA-bd_OB_tRNA"/>
</dbReference>
<gene>
    <name evidence="12" type="ORF">CO178_01025</name>
</gene>
<name>A0A2M7X4C9_UNCKA</name>
<evidence type="ECO:0000313" key="12">
    <source>
        <dbReference type="EMBL" id="PJA41034.1"/>
    </source>
</evidence>
<keyword evidence="6" id="KW-0239">DNA-directed DNA polymerase</keyword>
<dbReference type="InterPro" id="IPR041931">
    <property type="entry name" value="DNA_pol3_alpha_thumb_dom"/>
</dbReference>
<proteinExistence type="predicted"/>
<feature type="domain" description="DNA polymerase III alpha subunit finger" evidence="11">
    <location>
        <begin position="310"/>
        <end position="473"/>
    </location>
</feature>
<dbReference type="Pfam" id="PF01336">
    <property type="entry name" value="tRNA_anti-codon"/>
    <property type="match status" value="1"/>
</dbReference>
<evidence type="ECO:0000259" key="8">
    <source>
        <dbReference type="Pfam" id="PF01336"/>
    </source>
</evidence>
<sequence>MLEVYSDLPEILDNTQKLADSVENYDIRFDRIQPKFPDIPKDKTAKELLYELSLEGAKEKYGDITKDLKERIDEELGIIHDKGYDDYFLVVADIMKWARKQGIIIGARGSVGGSVVAYSLDISKLEPIRWNLYFERFLNPERESPPDIDMDIQDNRRMEVINYVEEKYGKENMCGVAAFGRLKTRAAIRDVSRVMKIDLSTADKLSKIVEVVYGKPKPISWMLENNSEFAEAVNSSPQLKEMTQVVSKIENLCRHVSTHACGYLITPEPNMNYVPLQTETGASNKVITQIEFTPLEYLGLMKFDFLGLSNLSIIDYTVKLLKKRRNIDVDIYNLVEDDKKTFKLIQDGNTTAVFQFESAGMKRFLKELHPENLEDLCFMAAAYRPGPMQFIQSYIDCKHGRKEPEYIIPELEPILGNTYGSLIYQEQVLKIAVDIAGYSMGQADILRRAMGKKVMKIMNEQQKIFVDGCINNGFTKEVGEKLFEYMLEFANYGFPKGHAAAYGVIGYWTAYLKAHYPLEFMSARLTADMSHPDKLTIALEEVRSMGLTILPPDINKSHSEFVPEGENAIRYGFDGIKNVGHNVVSELIAKRDEFGEYKSLDDLCMRVTSINSRTLESLIKVGALDSFGESNALLESFPSILTSCIKDAQKTNVGQLGIFGKKSTDGSDVVLKATPLKNVPKATLEDKLGWEKDLLGVYFTSHPIQEHSNLFKQLNIAMLGDANLVNGADVVGGCLITNIKQINTKKGDAMAFLTLEDTNRTIEAVLFPKDYLKYKDKVKQGDVVLVKGSCNLRNGEISIIVNYLSLIRDLNSKSKVDVINSESKKMATVVLKDSASPNDLEQLRDILLENHGDVTVIIRVVYEGKVRKFKIKKMVDSDVIDGLITNLPLV</sequence>
<dbReference type="GO" id="GO:0005737">
    <property type="term" value="C:cytoplasm"/>
    <property type="evidence" value="ECO:0007669"/>
    <property type="project" value="UniProtKB-SubCell"/>
</dbReference>
<evidence type="ECO:0000313" key="13">
    <source>
        <dbReference type="Proteomes" id="UP000230683"/>
    </source>
</evidence>
<keyword evidence="5" id="KW-0235">DNA replication</keyword>
<dbReference type="EC" id="2.7.7.7" evidence="2"/>
<evidence type="ECO:0000256" key="4">
    <source>
        <dbReference type="ARBA" id="ARBA00022695"/>
    </source>
</evidence>
<evidence type="ECO:0000256" key="3">
    <source>
        <dbReference type="ARBA" id="ARBA00022679"/>
    </source>
</evidence>
<dbReference type="Gene3D" id="1.10.150.870">
    <property type="match status" value="1"/>
</dbReference>
<comment type="subcellular location">
    <subcellularLocation>
        <location evidence="1">Cytoplasm</location>
    </subcellularLocation>
</comment>
<dbReference type="NCBIfam" id="TIGR00594">
    <property type="entry name" value="polc"/>
    <property type="match status" value="1"/>
</dbReference>
<dbReference type="InterPro" id="IPR029460">
    <property type="entry name" value="DNAPol_HHH"/>
</dbReference>
<dbReference type="AlphaFoldDB" id="A0A2M7X4C9"/>
<comment type="catalytic activity">
    <reaction evidence="7">
        <text>DNA(n) + a 2'-deoxyribonucleoside 5'-triphosphate = DNA(n+1) + diphosphate</text>
        <dbReference type="Rhea" id="RHEA:22508"/>
        <dbReference type="Rhea" id="RHEA-COMP:17339"/>
        <dbReference type="Rhea" id="RHEA-COMP:17340"/>
        <dbReference type="ChEBI" id="CHEBI:33019"/>
        <dbReference type="ChEBI" id="CHEBI:61560"/>
        <dbReference type="ChEBI" id="CHEBI:173112"/>
        <dbReference type="EC" id="2.7.7.7"/>
    </reaction>
</comment>
<organism evidence="12 13">
    <name type="scientific">candidate division WWE3 bacterium CG_4_9_14_3_um_filter_34_6</name>
    <dbReference type="NCBI Taxonomy" id="1975079"/>
    <lineage>
        <taxon>Bacteria</taxon>
        <taxon>Katanobacteria</taxon>
    </lineage>
</organism>
<dbReference type="InterPro" id="IPR040982">
    <property type="entry name" value="DNA_pol3_finger"/>
</dbReference>
<evidence type="ECO:0000259" key="9">
    <source>
        <dbReference type="Pfam" id="PF07733"/>
    </source>
</evidence>
<evidence type="ECO:0000256" key="6">
    <source>
        <dbReference type="ARBA" id="ARBA00022932"/>
    </source>
</evidence>
<dbReference type="PANTHER" id="PTHR32294">
    <property type="entry name" value="DNA POLYMERASE III SUBUNIT ALPHA"/>
    <property type="match status" value="1"/>
</dbReference>
<dbReference type="CDD" id="cd04485">
    <property type="entry name" value="DnaE_OBF"/>
    <property type="match status" value="1"/>
</dbReference>
<evidence type="ECO:0000259" key="10">
    <source>
        <dbReference type="Pfam" id="PF14579"/>
    </source>
</evidence>
<dbReference type="PANTHER" id="PTHR32294:SF0">
    <property type="entry name" value="DNA POLYMERASE III SUBUNIT ALPHA"/>
    <property type="match status" value="1"/>
</dbReference>
<dbReference type="Gene3D" id="2.40.50.140">
    <property type="entry name" value="Nucleic acid-binding proteins"/>
    <property type="match status" value="1"/>
</dbReference>
<accession>A0A2M7X4C9</accession>
<dbReference type="GO" id="GO:0006260">
    <property type="term" value="P:DNA replication"/>
    <property type="evidence" value="ECO:0007669"/>
    <property type="project" value="UniProtKB-KW"/>
</dbReference>
<protein>
    <recommendedName>
        <fullName evidence="2">DNA-directed DNA polymerase</fullName>
        <ecNumber evidence="2">2.7.7.7</ecNumber>
    </recommendedName>
</protein>
<reference evidence="13" key="1">
    <citation type="submission" date="2017-09" db="EMBL/GenBank/DDBJ databases">
        <title>Depth-based differentiation of microbial function through sediment-hosted aquifers and enrichment of novel symbionts in the deep terrestrial subsurface.</title>
        <authorList>
            <person name="Probst A.J."/>
            <person name="Ladd B."/>
            <person name="Jarett J.K."/>
            <person name="Geller-Mcgrath D.E."/>
            <person name="Sieber C.M.K."/>
            <person name="Emerson J.B."/>
            <person name="Anantharaman K."/>
            <person name="Thomas B.C."/>
            <person name="Malmstrom R."/>
            <person name="Stieglmeier M."/>
            <person name="Klingl A."/>
            <person name="Woyke T."/>
            <person name="Ryan C.M."/>
            <person name="Banfield J.F."/>
        </authorList>
    </citation>
    <scope>NUCLEOTIDE SEQUENCE [LARGE SCALE GENOMIC DNA]</scope>
</reference>
<evidence type="ECO:0000256" key="1">
    <source>
        <dbReference type="ARBA" id="ARBA00004496"/>
    </source>
</evidence>
<feature type="domain" description="OB" evidence="8">
    <location>
        <begin position="737"/>
        <end position="806"/>
    </location>
</feature>
<dbReference type="Pfam" id="PF14579">
    <property type="entry name" value="HHH_6"/>
    <property type="match status" value="1"/>
</dbReference>
<dbReference type="Pfam" id="PF07733">
    <property type="entry name" value="DNA_pol3_alpha"/>
    <property type="match status" value="1"/>
</dbReference>
<keyword evidence="4" id="KW-0548">Nucleotidyltransferase</keyword>
<dbReference type="Proteomes" id="UP000230683">
    <property type="component" value="Unassembled WGS sequence"/>
</dbReference>
<keyword evidence="3" id="KW-0808">Transferase</keyword>
<dbReference type="Gene3D" id="1.10.10.1600">
    <property type="entry name" value="Bacterial DNA polymerase III alpha subunit, thumb domain"/>
    <property type="match status" value="1"/>
</dbReference>
<dbReference type="GO" id="GO:0003676">
    <property type="term" value="F:nucleic acid binding"/>
    <property type="evidence" value="ECO:0007669"/>
    <property type="project" value="InterPro"/>
</dbReference>
<evidence type="ECO:0000259" key="11">
    <source>
        <dbReference type="Pfam" id="PF17657"/>
    </source>
</evidence>
<dbReference type="EMBL" id="PFWY01000050">
    <property type="protein sequence ID" value="PJA41034.1"/>
    <property type="molecule type" value="Genomic_DNA"/>
</dbReference>
<evidence type="ECO:0000256" key="5">
    <source>
        <dbReference type="ARBA" id="ARBA00022705"/>
    </source>
</evidence>